<reference evidence="2 3" key="1">
    <citation type="journal article" date="2019" name="Syst. Appl. Microbiol.">
        <title>New species of pathogenic Pseudomonas isolated from citrus in Tunisia: Proposal of Pseudomonas kairouanensis sp. nov. and Pseudomonas nabeulensis sp. nov.</title>
        <authorList>
            <person name="Oueslati M."/>
            <person name="Mulet M."/>
            <person name="Gomila M."/>
            <person name="Berge O."/>
            <person name="Hajlaoui M.R."/>
            <person name="Lalucat J."/>
            <person name="Sadfi-Zouaoui N."/>
            <person name="Garcia-Valdes E."/>
        </authorList>
    </citation>
    <scope>NUCLEOTIDE SEQUENCE [LARGE SCALE GENOMIC DNA]</scope>
    <source>
        <strain evidence="2 3">KC12</strain>
    </source>
</reference>
<name>A0A4Z0ARQ3_9PSED</name>
<accession>A0A4Z0ARQ3</accession>
<proteinExistence type="predicted"/>
<evidence type="ECO:0000256" key="1">
    <source>
        <dbReference type="SAM" id="Phobius"/>
    </source>
</evidence>
<organism evidence="2 3">
    <name type="scientific">Pseudomonas kairouanensis</name>
    <dbReference type="NCBI Taxonomy" id="2293832"/>
    <lineage>
        <taxon>Bacteria</taxon>
        <taxon>Pseudomonadati</taxon>
        <taxon>Pseudomonadota</taxon>
        <taxon>Gammaproteobacteria</taxon>
        <taxon>Pseudomonadales</taxon>
        <taxon>Pseudomonadaceae</taxon>
        <taxon>Pseudomonas</taxon>
    </lineage>
</organism>
<dbReference type="AlphaFoldDB" id="A0A4Z0ARQ3"/>
<keyword evidence="1" id="KW-1133">Transmembrane helix</keyword>
<protein>
    <submittedName>
        <fullName evidence="2">Uncharacterized protein</fullName>
    </submittedName>
</protein>
<evidence type="ECO:0000313" key="3">
    <source>
        <dbReference type="Proteomes" id="UP000297391"/>
    </source>
</evidence>
<keyword evidence="3" id="KW-1185">Reference proteome</keyword>
<feature type="transmembrane region" description="Helical" evidence="1">
    <location>
        <begin position="6"/>
        <end position="25"/>
    </location>
</feature>
<keyword evidence="1" id="KW-0472">Membrane</keyword>
<sequence>MWTLRVVVAIVMFVIAVALAIAAAFAERYWSALAFIAAGLSISYAVLTWEGIGSNPSAWATLFSSVLTVASLFDVLTSSHAFNQDEANAQADFNVLMISRVDLTAYTEVEKKLIEDARVACTAQPGIDYRAFGTESQKAIHFGPGLTTLDGIASSLAHKQPSRCLDFYRELRKTQGPLFKQLEEDHPWLKD</sequence>
<evidence type="ECO:0000313" key="2">
    <source>
        <dbReference type="EMBL" id="TFY89077.1"/>
    </source>
</evidence>
<dbReference type="Proteomes" id="UP000297391">
    <property type="component" value="Unassembled WGS sequence"/>
</dbReference>
<dbReference type="RefSeq" id="WP_135289529.1">
    <property type="nucleotide sequence ID" value="NZ_QUZU01000013.1"/>
</dbReference>
<feature type="transmembrane region" description="Helical" evidence="1">
    <location>
        <begin position="32"/>
        <end position="52"/>
    </location>
</feature>
<gene>
    <name evidence="2" type="ORF">DYL59_12935</name>
</gene>
<keyword evidence="1" id="KW-0812">Transmembrane</keyword>
<dbReference type="EMBL" id="QUZU01000013">
    <property type="protein sequence ID" value="TFY89077.1"/>
    <property type="molecule type" value="Genomic_DNA"/>
</dbReference>
<comment type="caution">
    <text evidence="2">The sequence shown here is derived from an EMBL/GenBank/DDBJ whole genome shotgun (WGS) entry which is preliminary data.</text>
</comment>